<dbReference type="Proteomes" id="UP000031670">
    <property type="component" value="Unassembled WGS sequence"/>
</dbReference>
<comment type="caution">
    <text evidence="1">The sequence shown here is derived from an EMBL/GenBank/DDBJ whole genome shotgun (WGS) entry which is preliminary data.</text>
</comment>
<gene>
    <name evidence="1" type="ORF">JCM19232_3265</name>
</gene>
<organism evidence="1 2">
    <name type="scientific">Vibrio ishigakensis</name>
    <dbReference type="NCBI Taxonomy" id="1481914"/>
    <lineage>
        <taxon>Bacteria</taxon>
        <taxon>Pseudomonadati</taxon>
        <taxon>Pseudomonadota</taxon>
        <taxon>Gammaproteobacteria</taxon>
        <taxon>Vibrionales</taxon>
        <taxon>Vibrionaceae</taxon>
        <taxon>Vibrio</taxon>
    </lineage>
</organism>
<name>A0A0B8PMR9_9VIBR</name>
<dbReference type="EMBL" id="BBSA01000011">
    <property type="protein sequence ID" value="GAM63989.1"/>
    <property type="molecule type" value="Genomic_DNA"/>
</dbReference>
<protein>
    <submittedName>
        <fullName evidence="1">Tellurite resistance protein</fullName>
    </submittedName>
</protein>
<accession>A0A0B8PMR9</accession>
<sequence length="45" mass="4967">MHRYLFCDASSCAVSISVFRQTAKRARPTLAIMAAPINLTLAAIW</sequence>
<reference evidence="1 2" key="2">
    <citation type="submission" date="2015-01" db="EMBL/GenBank/DDBJ databases">
        <authorList>
            <consortium name="NBRP consortium"/>
            <person name="Sawabe T."/>
            <person name="Meirelles P."/>
            <person name="Feng G."/>
            <person name="Sayaka M."/>
            <person name="Hattori M."/>
            <person name="Ohkuma M."/>
        </authorList>
    </citation>
    <scope>NUCLEOTIDE SEQUENCE [LARGE SCALE GENOMIC DNA]</scope>
    <source>
        <strain evidence="1 2">JCM19232</strain>
    </source>
</reference>
<evidence type="ECO:0000313" key="1">
    <source>
        <dbReference type="EMBL" id="GAM63989.1"/>
    </source>
</evidence>
<dbReference type="AlphaFoldDB" id="A0A0B8PMR9"/>
<proteinExistence type="predicted"/>
<reference evidence="1 2" key="1">
    <citation type="submission" date="2015-01" db="EMBL/GenBank/DDBJ databases">
        <title>Vibrio sp. C5 JCM 19232 whole genome shotgun sequence.</title>
        <authorList>
            <person name="Sawabe T."/>
            <person name="Meirelles P."/>
            <person name="Feng G."/>
            <person name="Sayaka M."/>
            <person name="Hattori M."/>
            <person name="Ohkuma M."/>
        </authorList>
    </citation>
    <scope>NUCLEOTIDE SEQUENCE [LARGE SCALE GENOMIC DNA]</scope>
    <source>
        <strain evidence="1 2">JCM19232</strain>
    </source>
</reference>
<evidence type="ECO:0000313" key="2">
    <source>
        <dbReference type="Proteomes" id="UP000031670"/>
    </source>
</evidence>